<reference evidence="3 4" key="1">
    <citation type="journal article" date="2014" name="PLoS Genet.">
        <title>Phylogenetically driven sequencing of extremely halophilic archaea reveals strategies for static and dynamic osmo-response.</title>
        <authorList>
            <person name="Becker E.A."/>
            <person name="Seitzer P.M."/>
            <person name="Tritt A."/>
            <person name="Larsen D."/>
            <person name="Krusor M."/>
            <person name="Yao A.I."/>
            <person name="Wu D."/>
            <person name="Madern D."/>
            <person name="Eisen J.A."/>
            <person name="Darling A.E."/>
            <person name="Facciotti M.T."/>
        </authorList>
    </citation>
    <scope>NUCLEOTIDE SEQUENCE [LARGE SCALE GENOMIC DNA]</scope>
    <source>
        <strain evidence="3 4">JCM 12255</strain>
    </source>
</reference>
<evidence type="ECO:0000259" key="2">
    <source>
        <dbReference type="Pfam" id="PF26476"/>
    </source>
</evidence>
<gene>
    <name evidence="3" type="ORF">C493_21331</name>
</gene>
<dbReference type="InterPro" id="IPR058462">
    <property type="entry name" value="DUF8149"/>
</dbReference>
<feature type="domain" description="DUF8149" evidence="2">
    <location>
        <begin position="12"/>
        <end position="79"/>
    </location>
</feature>
<dbReference type="OrthoDB" id="260707at2157"/>
<comment type="caution">
    <text evidence="3">The sequence shown here is derived from an EMBL/GenBank/DDBJ whole genome shotgun (WGS) entry which is preliminary data.</text>
</comment>
<evidence type="ECO:0000313" key="3">
    <source>
        <dbReference type="EMBL" id="ELY48872.1"/>
    </source>
</evidence>
<keyword evidence="4" id="KW-1185">Reference proteome</keyword>
<protein>
    <recommendedName>
        <fullName evidence="2">DUF8149 domain-containing protein</fullName>
    </recommendedName>
</protein>
<feature type="region of interest" description="Disordered" evidence="1">
    <location>
        <begin position="1"/>
        <end position="24"/>
    </location>
</feature>
<dbReference type="AlphaFoldDB" id="L9WHN6"/>
<dbReference type="RefSeq" id="WP_007261512.1">
    <property type="nucleotide sequence ID" value="NZ_AOHZ01000107.1"/>
</dbReference>
<evidence type="ECO:0000313" key="4">
    <source>
        <dbReference type="Proteomes" id="UP000011602"/>
    </source>
</evidence>
<accession>L9WHN6</accession>
<dbReference type="EMBL" id="AOHZ01000107">
    <property type="protein sequence ID" value="ELY48872.1"/>
    <property type="molecule type" value="Genomic_DNA"/>
</dbReference>
<dbReference type="Proteomes" id="UP000011602">
    <property type="component" value="Unassembled WGS sequence"/>
</dbReference>
<organism evidence="3 4">
    <name type="scientific">Natronolimnohabitans innermongolicus JCM 12255</name>
    <dbReference type="NCBI Taxonomy" id="1227499"/>
    <lineage>
        <taxon>Archaea</taxon>
        <taxon>Methanobacteriati</taxon>
        <taxon>Methanobacteriota</taxon>
        <taxon>Stenosarchaea group</taxon>
        <taxon>Halobacteria</taxon>
        <taxon>Halobacteriales</taxon>
        <taxon>Natrialbaceae</taxon>
        <taxon>Natronolimnohabitans</taxon>
    </lineage>
</organism>
<proteinExistence type="predicted"/>
<dbReference type="Pfam" id="PF26476">
    <property type="entry name" value="DUF8149"/>
    <property type="match status" value="1"/>
</dbReference>
<evidence type="ECO:0000256" key="1">
    <source>
        <dbReference type="SAM" id="MobiDB-lite"/>
    </source>
</evidence>
<dbReference type="eggNOG" id="arCOG06326">
    <property type="taxonomic scope" value="Archaea"/>
</dbReference>
<name>L9WHN6_9EURY</name>
<feature type="compositionally biased region" description="Basic and acidic residues" evidence="1">
    <location>
        <begin position="1"/>
        <end position="10"/>
    </location>
</feature>
<sequence length="82" mass="8952">MTTANERDGDSETDDGPRVPIVCPDCETTSRVPLESVAETLERHNEVRHDGDDVASVDPDIVDRIADLAADDLGFLEDDVIE</sequence>